<dbReference type="AlphaFoldDB" id="A0A4R6VAL5"/>
<dbReference type="InterPro" id="IPR009057">
    <property type="entry name" value="Homeodomain-like_sf"/>
</dbReference>
<organism evidence="5 6">
    <name type="scientific">Actinomycetospora succinea</name>
    <dbReference type="NCBI Taxonomy" id="663603"/>
    <lineage>
        <taxon>Bacteria</taxon>
        <taxon>Bacillati</taxon>
        <taxon>Actinomycetota</taxon>
        <taxon>Actinomycetes</taxon>
        <taxon>Pseudonocardiales</taxon>
        <taxon>Pseudonocardiaceae</taxon>
        <taxon>Actinomycetospora</taxon>
    </lineage>
</organism>
<evidence type="ECO:0000256" key="1">
    <source>
        <dbReference type="ARBA" id="ARBA00023015"/>
    </source>
</evidence>
<reference evidence="5 6" key="1">
    <citation type="submission" date="2019-03" db="EMBL/GenBank/DDBJ databases">
        <title>Genomic Encyclopedia of Type Strains, Phase IV (KMG-IV): sequencing the most valuable type-strain genomes for metagenomic binning, comparative biology and taxonomic classification.</title>
        <authorList>
            <person name="Goeker M."/>
        </authorList>
    </citation>
    <scope>NUCLEOTIDE SEQUENCE [LARGE SCALE GENOMIC DNA]</scope>
    <source>
        <strain evidence="5 6">DSM 45775</strain>
    </source>
</reference>
<dbReference type="SUPFAM" id="SSF46689">
    <property type="entry name" value="Homeodomain-like"/>
    <property type="match status" value="2"/>
</dbReference>
<dbReference type="RefSeq" id="WP_133827520.1">
    <property type="nucleotide sequence ID" value="NZ_BAABHR010000022.1"/>
</dbReference>
<sequence>MGEELIVPDQLPVWVPGDLTVSSPDDSWRGVSVRGYRYEDSDVEVPAMRDFMIVAYRRGVTDMRRRIDSTWHREQLRPGDVSLLTRAAESHWTWDAPIEVVHVYLTHEQLAATCRAMYDREVEDVELHDTIKADDPAIHRTAMMIAQEAAQGGVGSELLVDSLTTQLSVTILRRHANILFRSPDTPECLTFRQEHLVRDYIQTHLHERLTLDDLASSVGLSKFHFARQFRGSTGTTPHEFVLRRRLDRARLMLQRTNTPLPEVAQTCGFADQSHMNRVVKKRLGSTPGTIRNQR</sequence>
<evidence type="ECO:0000256" key="2">
    <source>
        <dbReference type="ARBA" id="ARBA00023125"/>
    </source>
</evidence>
<dbReference type="PROSITE" id="PS01124">
    <property type="entry name" value="HTH_ARAC_FAMILY_2"/>
    <property type="match status" value="1"/>
</dbReference>
<dbReference type="PANTHER" id="PTHR46796">
    <property type="entry name" value="HTH-TYPE TRANSCRIPTIONAL ACTIVATOR RHAS-RELATED"/>
    <property type="match status" value="1"/>
</dbReference>
<dbReference type="SMART" id="SM00342">
    <property type="entry name" value="HTH_ARAC"/>
    <property type="match status" value="1"/>
</dbReference>
<dbReference type="Gene3D" id="1.10.10.60">
    <property type="entry name" value="Homeodomain-like"/>
    <property type="match status" value="1"/>
</dbReference>
<dbReference type="Proteomes" id="UP000295705">
    <property type="component" value="Unassembled WGS sequence"/>
</dbReference>
<evidence type="ECO:0000259" key="4">
    <source>
        <dbReference type="PROSITE" id="PS01124"/>
    </source>
</evidence>
<feature type="domain" description="HTH araC/xylS-type" evidence="4">
    <location>
        <begin position="195"/>
        <end position="293"/>
    </location>
</feature>
<dbReference type="InterPro" id="IPR018060">
    <property type="entry name" value="HTH_AraC"/>
</dbReference>
<dbReference type="GO" id="GO:0043565">
    <property type="term" value="F:sequence-specific DNA binding"/>
    <property type="evidence" value="ECO:0007669"/>
    <property type="project" value="InterPro"/>
</dbReference>
<dbReference type="Pfam" id="PF12833">
    <property type="entry name" value="HTH_18"/>
    <property type="match status" value="1"/>
</dbReference>
<proteinExistence type="predicted"/>
<accession>A0A4R6VAL5</accession>
<keyword evidence="3" id="KW-0804">Transcription</keyword>
<name>A0A4R6VAL5_9PSEU</name>
<evidence type="ECO:0000256" key="3">
    <source>
        <dbReference type="ARBA" id="ARBA00023163"/>
    </source>
</evidence>
<gene>
    <name evidence="5" type="ORF">EV188_104460</name>
</gene>
<dbReference type="EMBL" id="SNYO01000004">
    <property type="protein sequence ID" value="TDQ58713.1"/>
    <property type="molecule type" value="Genomic_DNA"/>
</dbReference>
<dbReference type="GO" id="GO:0003700">
    <property type="term" value="F:DNA-binding transcription factor activity"/>
    <property type="evidence" value="ECO:0007669"/>
    <property type="project" value="InterPro"/>
</dbReference>
<evidence type="ECO:0000313" key="5">
    <source>
        <dbReference type="EMBL" id="TDQ58713.1"/>
    </source>
</evidence>
<dbReference type="PANTHER" id="PTHR46796:SF6">
    <property type="entry name" value="ARAC SUBFAMILY"/>
    <property type="match status" value="1"/>
</dbReference>
<dbReference type="InterPro" id="IPR050204">
    <property type="entry name" value="AraC_XylS_family_regulators"/>
</dbReference>
<comment type="caution">
    <text evidence="5">The sequence shown here is derived from an EMBL/GenBank/DDBJ whole genome shotgun (WGS) entry which is preliminary data.</text>
</comment>
<keyword evidence="2" id="KW-0238">DNA-binding</keyword>
<keyword evidence="1" id="KW-0805">Transcription regulation</keyword>
<evidence type="ECO:0000313" key="6">
    <source>
        <dbReference type="Proteomes" id="UP000295705"/>
    </source>
</evidence>
<keyword evidence="6" id="KW-1185">Reference proteome</keyword>
<protein>
    <submittedName>
        <fullName evidence="5">AraC family transcriptional regulator</fullName>
    </submittedName>
</protein>
<dbReference type="OrthoDB" id="2060755at2"/>